<dbReference type="SUPFAM" id="SSF47459">
    <property type="entry name" value="HLH, helix-loop-helix DNA-binding domain"/>
    <property type="match status" value="1"/>
</dbReference>
<dbReference type="EMBL" id="CAXKWB010091481">
    <property type="protein sequence ID" value="CAL4216164.1"/>
    <property type="molecule type" value="Genomic_DNA"/>
</dbReference>
<sequence length="261" mass="30344">MIKHAQNFHVSIVNFEIKTRALIRNKSIRKDSPDIICPENLCVAIKKLDRATLLKFGQENFVKVFEDEIEYDHLSMFNRQKGSATFSKDSQSLTFSKSSMSLCSIPSKNKISNVANTTPQTPTDGLELLVINGAKSKPKTQTDDLDLLVSSRRERKRMKIAQKLAFNWFNVIEKSYNSHKNNFEQNNRSKEITTLLHKLEILLPEYKDGDRFLKETILKRASAYCKSLTQCHVLLRREEQELKLEMKKNRIKLVLMKNMQY</sequence>
<keyword evidence="2" id="KW-1185">Reference proteome</keyword>
<accession>A0AAV2SNB6</accession>
<dbReference type="Gene3D" id="4.10.280.10">
    <property type="entry name" value="Helix-loop-helix DNA-binding domain"/>
    <property type="match status" value="1"/>
</dbReference>
<name>A0AAV2SNB6_MEGNR</name>
<dbReference type="AlphaFoldDB" id="A0AAV2SNB6"/>
<protein>
    <recommendedName>
        <fullName evidence="3">BHLH domain-containing protein</fullName>
    </recommendedName>
</protein>
<evidence type="ECO:0008006" key="3">
    <source>
        <dbReference type="Google" id="ProtNLM"/>
    </source>
</evidence>
<proteinExistence type="predicted"/>
<evidence type="ECO:0000313" key="1">
    <source>
        <dbReference type="EMBL" id="CAL4216164.1"/>
    </source>
</evidence>
<comment type="caution">
    <text evidence="1">The sequence shown here is derived from an EMBL/GenBank/DDBJ whole genome shotgun (WGS) entry which is preliminary data.</text>
</comment>
<organism evidence="1 2">
    <name type="scientific">Meganyctiphanes norvegica</name>
    <name type="common">Northern krill</name>
    <name type="synonym">Thysanopoda norvegica</name>
    <dbReference type="NCBI Taxonomy" id="48144"/>
    <lineage>
        <taxon>Eukaryota</taxon>
        <taxon>Metazoa</taxon>
        <taxon>Ecdysozoa</taxon>
        <taxon>Arthropoda</taxon>
        <taxon>Crustacea</taxon>
        <taxon>Multicrustacea</taxon>
        <taxon>Malacostraca</taxon>
        <taxon>Eumalacostraca</taxon>
        <taxon>Eucarida</taxon>
        <taxon>Euphausiacea</taxon>
        <taxon>Euphausiidae</taxon>
        <taxon>Meganyctiphanes</taxon>
    </lineage>
</organism>
<dbReference type="InterPro" id="IPR036638">
    <property type="entry name" value="HLH_DNA-bd_sf"/>
</dbReference>
<dbReference type="Proteomes" id="UP001497623">
    <property type="component" value="Unassembled WGS sequence"/>
</dbReference>
<dbReference type="GO" id="GO:0046983">
    <property type="term" value="F:protein dimerization activity"/>
    <property type="evidence" value="ECO:0007669"/>
    <property type="project" value="InterPro"/>
</dbReference>
<gene>
    <name evidence="1" type="ORF">MNOR_LOCUS38742</name>
</gene>
<reference evidence="1 2" key="1">
    <citation type="submission" date="2024-05" db="EMBL/GenBank/DDBJ databases">
        <authorList>
            <person name="Wallberg A."/>
        </authorList>
    </citation>
    <scope>NUCLEOTIDE SEQUENCE [LARGE SCALE GENOMIC DNA]</scope>
</reference>
<evidence type="ECO:0000313" key="2">
    <source>
        <dbReference type="Proteomes" id="UP001497623"/>
    </source>
</evidence>